<sequence length="150" mass="15807">MERFHGGTRANGFSDESVQAPRDVMLPFSGNAFDKPHTAGHAPVPSWTASLTAHYPAERAGHAVSPSQQWPRRQPPATEREMPGRCLSALALNGSTVWRGGRPLVRLAVRDGRRTTARGPAARMNVVAGDVAGAADGEGACGVEVREGSA</sequence>
<organism evidence="2 3">
    <name type="scientific">Streptomyces chisholmiae</name>
    <dbReference type="NCBI Taxonomy" id="3075540"/>
    <lineage>
        <taxon>Bacteria</taxon>
        <taxon>Bacillati</taxon>
        <taxon>Actinomycetota</taxon>
        <taxon>Actinomycetes</taxon>
        <taxon>Kitasatosporales</taxon>
        <taxon>Streptomycetaceae</taxon>
        <taxon>Streptomyces</taxon>
    </lineage>
</organism>
<dbReference type="Proteomes" id="UP001183410">
    <property type="component" value="Unassembled WGS sequence"/>
</dbReference>
<protein>
    <submittedName>
        <fullName evidence="2">Uncharacterized protein</fullName>
    </submittedName>
</protein>
<feature type="compositionally biased region" description="Low complexity" evidence="1">
    <location>
        <begin position="65"/>
        <end position="76"/>
    </location>
</feature>
<feature type="region of interest" description="Disordered" evidence="1">
    <location>
        <begin position="1"/>
        <end position="20"/>
    </location>
</feature>
<accession>A0ABU2JWA6</accession>
<name>A0ABU2JWA6_9ACTN</name>
<comment type="caution">
    <text evidence="2">The sequence shown here is derived from an EMBL/GenBank/DDBJ whole genome shotgun (WGS) entry which is preliminary data.</text>
</comment>
<dbReference type="EMBL" id="JAVREO010000011">
    <property type="protein sequence ID" value="MDT0268508.1"/>
    <property type="molecule type" value="Genomic_DNA"/>
</dbReference>
<keyword evidence="3" id="KW-1185">Reference proteome</keyword>
<feature type="region of interest" description="Disordered" evidence="1">
    <location>
        <begin position="58"/>
        <end position="82"/>
    </location>
</feature>
<proteinExistence type="predicted"/>
<dbReference type="RefSeq" id="WP_311668595.1">
    <property type="nucleotide sequence ID" value="NZ_JAVREO010000011.1"/>
</dbReference>
<evidence type="ECO:0000313" key="3">
    <source>
        <dbReference type="Proteomes" id="UP001183410"/>
    </source>
</evidence>
<reference evidence="3" key="1">
    <citation type="submission" date="2023-07" db="EMBL/GenBank/DDBJ databases">
        <title>30 novel species of actinomycetes from the DSMZ collection.</title>
        <authorList>
            <person name="Nouioui I."/>
        </authorList>
    </citation>
    <scope>NUCLEOTIDE SEQUENCE [LARGE SCALE GENOMIC DNA]</scope>
    <source>
        <strain evidence="3">DSM 44915</strain>
    </source>
</reference>
<gene>
    <name evidence="2" type="ORF">RM844_19670</name>
</gene>
<evidence type="ECO:0000256" key="1">
    <source>
        <dbReference type="SAM" id="MobiDB-lite"/>
    </source>
</evidence>
<evidence type="ECO:0000313" key="2">
    <source>
        <dbReference type="EMBL" id="MDT0268508.1"/>
    </source>
</evidence>